<evidence type="ECO:0000256" key="1">
    <source>
        <dbReference type="ARBA" id="ARBA00004651"/>
    </source>
</evidence>
<reference evidence="8 9" key="1">
    <citation type="submission" date="2014-08" db="EMBL/GenBank/DDBJ databases">
        <title>Clostridium innocuum, an unnegligible vancomycin-resistant pathogen causing extra-intestinal infections.</title>
        <authorList>
            <person name="Feng Y."/>
            <person name="Chiu C.-H."/>
        </authorList>
    </citation>
    <scope>NUCLEOTIDE SEQUENCE [LARGE SCALE GENOMIC DNA]</scope>
    <source>
        <strain evidence="8 9">AN88</strain>
    </source>
</reference>
<name>A0A099I2X7_CLOIN</name>
<evidence type="ECO:0000256" key="5">
    <source>
        <dbReference type="ARBA" id="ARBA00023136"/>
    </source>
</evidence>
<keyword evidence="3 6" id="KW-0812">Transmembrane</keyword>
<dbReference type="Proteomes" id="UP000030008">
    <property type="component" value="Unassembled WGS sequence"/>
</dbReference>
<evidence type="ECO:0000313" key="9">
    <source>
        <dbReference type="Proteomes" id="UP000030008"/>
    </source>
</evidence>
<comment type="caution">
    <text evidence="8">The sequence shown here is derived from an EMBL/GenBank/DDBJ whole genome shotgun (WGS) entry which is preliminary data.</text>
</comment>
<feature type="domain" description="ABC3 transporter permease C-terminal" evidence="7">
    <location>
        <begin position="213"/>
        <end position="315"/>
    </location>
</feature>
<keyword evidence="5 6" id="KW-0472">Membrane</keyword>
<dbReference type="GO" id="GO:0005886">
    <property type="term" value="C:plasma membrane"/>
    <property type="evidence" value="ECO:0007669"/>
    <property type="project" value="UniProtKB-SubCell"/>
</dbReference>
<dbReference type="InterPro" id="IPR003838">
    <property type="entry name" value="ABC3_permease_C"/>
</dbReference>
<gene>
    <name evidence="8" type="ORF">CIAN88_19510</name>
</gene>
<proteinExistence type="predicted"/>
<keyword evidence="4 6" id="KW-1133">Transmembrane helix</keyword>
<evidence type="ECO:0000256" key="4">
    <source>
        <dbReference type="ARBA" id="ARBA00022989"/>
    </source>
</evidence>
<sequence>MGATRFVYICISFLLMFTVIMFLSLITCRNGELDDIYQIRSGYKLLQIRETDTTHPLSGKQLYASIRETLNEDTDILILDNVDNIGLGLYDPSHKLINAYGLPETTFQANSLSTDERYSYILKTSYLFEHPQLYKIETGTVLGAVKEIPGDHYLIYNLFSYSKLQGNLIVKGSDELLNIIRQNLDIHHYEYTEETFSYWSKLSGIISNPFFAYMLFSYVFVFIGLSYFIYHSFACKKREYFIKQALGASRKALLLENLREIFFLGFIGCIPALLFHHWIIQQLQLTFIRESIWINLFAMLISLLFLTAACILILFRNLNKEGYLYE</sequence>
<protein>
    <submittedName>
        <fullName evidence="8">ABC transporter permease</fullName>
    </submittedName>
</protein>
<comment type="subcellular location">
    <subcellularLocation>
        <location evidence="1">Cell membrane</location>
        <topology evidence="1">Multi-pass membrane protein</topology>
    </subcellularLocation>
</comment>
<dbReference type="AlphaFoldDB" id="A0A099I2X7"/>
<feature type="transmembrane region" description="Helical" evidence="6">
    <location>
        <begin position="6"/>
        <end position="26"/>
    </location>
</feature>
<evidence type="ECO:0000256" key="2">
    <source>
        <dbReference type="ARBA" id="ARBA00022475"/>
    </source>
</evidence>
<feature type="transmembrane region" description="Helical" evidence="6">
    <location>
        <begin position="292"/>
        <end position="315"/>
    </location>
</feature>
<dbReference type="RefSeq" id="WP_044907569.1">
    <property type="nucleotide sequence ID" value="NZ_JQIF01000105.1"/>
</dbReference>
<dbReference type="Pfam" id="PF02687">
    <property type="entry name" value="FtsX"/>
    <property type="match status" value="1"/>
</dbReference>
<dbReference type="EMBL" id="JQIF01000105">
    <property type="protein sequence ID" value="KGJ51622.1"/>
    <property type="molecule type" value="Genomic_DNA"/>
</dbReference>
<organism evidence="8 9">
    <name type="scientific">Clostridium innocuum</name>
    <dbReference type="NCBI Taxonomy" id="1522"/>
    <lineage>
        <taxon>Bacteria</taxon>
        <taxon>Bacillati</taxon>
        <taxon>Bacillota</taxon>
        <taxon>Clostridia</taxon>
        <taxon>Eubacteriales</taxon>
        <taxon>Clostridiaceae</taxon>
        <taxon>Clostridium</taxon>
    </lineage>
</organism>
<feature type="transmembrane region" description="Helical" evidence="6">
    <location>
        <begin position="210"/>
        <end position="230"/>
    </location>
</feature>
<evidence type="ECO:0000256" key="3">
    <source>
        <dbReference type="ARBA" id="ARBA00022692"/>
    </source>
</evidence>
<keyword evidence="2" id="KW-1003">Cell membrane</keyword>
<evidence type="ECO:0000313" key="8">
    <source>
        <dbReference type="EMBL" id="KGJ51622.1"/>
    </source>
</evidence>
<accession>A0A099I2X7</accession>
<evidence type="ECO:0000256" key="6">
    <source>
        <dbReference type="SAM" id="Phobius"/>
    </source>
</evidence>
<evidence type="ECO:0000259" key="7">
    <source>
        <dbReference type="Pfam" id="PF02687"/>
    </source>
</evidence>
<feature type="transmembrane region" description="Helical" evidence="6">
    <location>
        <begin position="261"/>
        <end position="280"/>
    </location>
</feature>